<dbReference type="EMBL" id="CP061336">
    <property type="protein sequence ID" value="QNU67720.1"/>
    <property type="molecule type" value="Genomic_DNA"/>
</dbReference>
<dbReference type="RefSeq" id="WP_137698078.1">
    <property type="nucleotide sequence ID" value="NZ_CP061336.1"/>
</dbReference>
<name>A0A4U7JHU1_9FIRM</name>
<organism evidence="1 2">
    <name type="scientific">Ruminiclostridium herbifermentans</name>
    <dbReference type="NCBI Taxonomy" id="2488810"/>
    <lineage>
        <taxon>Bacteria</taxon>
        <taxon>Bacillati</taxon>
        <taxon>Bacillota</taxon>
        <taxon>Clostridia</taxon>
        <taxon>Eubacteriales</taxon>
        <taxon>Oscillospiraceae</taxon>
        <taxon>Ruminiclostridium</taxon>
    </lineage>
</organism>
<dbReference type="Proteomes" id="UP000306409">
    <property type="component" value="Chromosome"/>
</dbReference>
<dbReference type="InterPro" id="IPR009875">
    <property type="entry name" value="PilZ_domain"/>
</dbReference>
<protein>
    <submittedName>
        <fullName evidence="1">PilZ domain-containing protein</fullName>
    </submittedName>
</protein>
<dbReference type="Pfam" id="PF07238">
    <property type="entry name" value="PilZ"/>
    <property type="match status" value="1"/>
</dbReference>
<dbReference type="SUPFAM" id="SSF141371">
    <property type="entry name" value="PilZ domain-like"/>
    <property type="match status" value="1"/>
</dbReference>
<dbReference type="OrthoDB" id="2081956at2"/>
<dbReference type="AlphaFoldDB" id="A0A4U7JHU1"/>
<evidence type="ECO:0000313" key="2">
    <source>
        <dbReference type="Proteomes" id="UP000306409"/>
    </source>
</evidence>
<dbReference type="GO" id="GO:0035438">
    <property type="term" value="F:cyclic-di-GMP binding"/>
    <property type="evidence" value="ECO:0007669"/>
    <property type="project" value="InterPro"/>
</dbReference>
<keyword evidence="2" id="KW-1185">Reference proteome</keyword>
<sequence length="210" mass="23924">MTLVLKHYTKIRTMNCSIVSGDISKLVTVRFDDTDCKNVIMLKGDPVLLGIIGKNNEIQIYGGRVIAFTDGNLLIYSKEVKTDVLELRRKYFRHPVSLLADVKIVGAPNWEDACIIDVSYSGMRICSVANYSIGSIIEINVFLSNNVSKFEALIVRKAKNFNRFEYGAKILIDKNDIFGIHKKIYNILREELSIIYTSFVDYNVKCFSFK</sequence>
<dbReference type="KEGG" id="rher:EHE19_004430"/>
<proteinExistence type="predicted"/>
<evidence type="ECO:0000313" key="1">
    <source>
        <dbReference type="EMBL" id="QNU67720.1"/>
    </source>
</evidence>
<accession>A0A4U7JHU1</accession>
<gene>
    <name evidence="1" type="ORF">EHE19_004430</name>
</gene>
<reference evidence="1 2" key="1">
    <citation type="submission" date="2020-09" db="EMBL/GenBank/DDBJ databases">
        <title>Characterization and genome sequencing of Ruminiclostridium sp. nov. MA18.</title>
        <authorList>
            <person name="Rettenmaier R."/>
            <person name="Kowollik M.-L."/>
            <person name="Liebl W."/>
            <person name="Zverlov V."/>
        </authorList>
    </citation>
    <scope>NUCLEOTIDE SEQUENCE [LARGE SCALE GENOMIC DNA]</scope>
    <source>
        <strain evidence="1 2">MA18</strain>
    </source>
</reference>